<dbReference type="AlphaFoldDB" id="A0A3Q7EVS2"/>
<evidence type="ECO:0000313" key="1">
    <source>
        <dbReference type="EnsemblPlants" id="Solyc01g017820.2.1"/>
    </source>
</evidence>
<dbReference type="InParanoid" id="A0A3Q7EVS2"/>
<dbReference type="PaxDb" id="4081-Solyc01g017820.1.1"/>
<dbReference type="Proteomes" id="UP000004994">
    <property type="component" value="Chromosome 1"/>
</dbReference>
<keyword evidence="2" id="KW-1185">Reference proteome</keyword>
<evidence type="ECO:0000313" key="2">
    <source>
        <dbReference type="Proteomes" id="UP000004994"/>
    </source>
</evidence>
<dbReference type="EnsemblPlants" id="Solyc01g017820.2.1">
    <property type="protein sequence ID" value="Solyc01g017820.2.1"/>
    <property type="gene ID" value="Solyc01g017820.2"/>
</dbReference>
<sequence>MLKVLNISHCIITEYFPISAPLKILTDLDESLLEKASRLDKFRTQNDEGFLTWYKYADRWKVDDGKSLAI</sequence>
<name>A0A3Q7EVS2_SOLLC</name>
<accession>A0A3Q7EVS2</accession>
<protein>
    <submittedName>
        <fullName evidence="1">Uncharacterized protein</fullName>
    </submittedName>
</protein>
<proteinExistence type="predicted"/>
<reference evidence="1" key="1">
    <citation type="journal article" date="2012" name="Nature">
        <title>The tomato genome sequence provides insights into fleshy fruit evolution.</title>
        <authorList>
            <consortium name="Tomato Genome Consortium"/>
        </authorList>
    </citation>
    <scope>NUCLEOTIDE SEQUENCE [LARGE SCALE GENOMIC DNA]</scope>
    <source>
        <strain evidence="1">cv. Heinz 1706</strain>
    </source>
</reference>
<reference evidence="1" key="2">
    <citation type="submission" date="2019-01" db="UniProtKB">
        <authorList>
            <consortium name="EnsemblPlants"/>
        </authorList>
    </citation>
    <scope>IDENTIFICATION</scope>
    <source>
        <strain evidence="1">cv. Heinz 1706</strain>
    </source>
</reference>
<dbReference type="Gramene" id="Solyc01g017820.2.1">
    <property type="protein sequence ID" value="Solyc01g017820.2.1"/>
    <property type="gene ID" value="Solyc01g017820.2"/>
</dbReference>
<organism evidence="1">
    <name type="scientific">Solanum lycopersicum</name>
    <name type="common">Tomato</name>
    <name type="synonym">Lycopersicon esculentum</name>
    <dbReference type="NCBI Taxonomy" id="4081"/>
    <lineage>
        <taxon>Eukaryota</taxon>
        <taxon>Viridiplantae</taxon>
        <taxon>Streptophyta</taxon>
        <taxon>Embryophyta</taxon>
        <taxon>Tracheophyta</taxon>
        <taxon>Spermatophyta</taxon>
        <taxon>Magnoliopsida</taxon>
        <taxon>eudicotyledons</taxon>
        <taxon>Gunneridae</taxon>
        <taxon>Pentapetalae</taxon>
        <taxon>asterids</taxon>
        <taxon>lamiids</taxon>
        <taxon>Solanales</taxon>
        <taxon>Solanaceae</taxon>
        <taxon>Solanoideae</taxon>
        <taxon>Solaneae</taxon>
        <taxon>Solanum</taxon>
        <taxon>Solanum subgen. Lycopersicon</taxon>
    </lineage>
</organism>